<dbReference type="GO" id="GO:0003735">
    <property type="term" value="F:structural constituent of ribosome"/>
    <property type="evidence" value="ECO:0007669"/>
    <property type="project" value="InterPro"/>
</dbReference>
<reference evidence="10" key="1">
    <citation type="submission" date="2020-06" db="EMBL/GenBank/DDBJ databases">
        <title>Draft genome of Bugula neritina, a colonial animal packing powerful symbionts and potential medicines.</title>
        <authorList>
            <person name="Rayko M."/>
        </authorList>
    </citation>
    <scope>NUCLEOTIDE SEQUENCE [LARGE SCALE GENOMIC DNA]</scope>
    <source>
        <strain evidence="10">Kwan_BN1</strain>
    </source>
</reference>
<evidence type="ECO:0000256" key="8">
    <source>
        <dbReference type="ARBA" id="ARBA00035419"/>
    </source>
</evidence>
<evidence type="ECO:0000256" key="9">
    <source>
        <dbReference type="SAM" id="MobiDB-lite"/>
    </source>
</evidence>
<dbReference type="PANTHER" id="PTHR13409">
    <property type="entry name" value="MITOCHONDRIAL 39S RIBOSOMAL PROTEIN L51"/>
    <property type="match status" value="1"/>
</dbReference>
<evidence type="ECO:0000256" key="2">
    <source>
        <dbReference type="ARBA" id="ARBA00010972"/>
    </source>
</evidence>
<proteinExistence type="inferred from homology"/>
<dbReference type="GO" id="GO:0005762">
    <property type="term" value="C:mitochondrial large ribosomal subunit"/>
    <property type="evidence" value="ECO:0007669"/>
    <property type="project" value="TreeGrafter"/>
</dbReference>
<dbReference type="InterPro" id="IPR019373">
    <property type="entry name" value="Ribosomal_mL51"/>
</dbReference>
<evidence type="ECO:0000256" key="3">
    <source>
        <dbReference type="ARBA" id="ARBA00022946"/>
    </source>
</evidence>
<sequence>MFYSILVGGQLYIMALCIKSALGALRVTSKSALVSTKLPNMHCVSAKLYSNSQNENSHSTSPKGFVTPSPYQPNRKPARYGYRQKLYDGGLLPRLDEEIKTLPKYNPGNAWSEKKALFGQNDYIDILGDGSIQPYENINGPRWLVGFAGNEYERTLRRLKWTGKKLAALHPKLNNDLNKRLRYLYREFNMGRRSHRSRSKKI</sequence>
<evidence type="ECO:0000256" key="7">
    <source>
        <dbReference type="ARBA" id="ARBA00035182"/>
    </source>
</evidence>
<dbReference type="EMBL" id="VXIV02001458">
    <property type="protein sequence ID" value="KAF6033037.1"/>
    <property type="molecule type" value="Genomic_DNA"/>
</dbReference>
<organism evidence="10 11">
    <name type="scientific">Bugula neritina</name>
    <name type="common">Brown bryozoan</name>
    <name type="synonym">Sertularia neritina</name>
    <dbReference type="NCBI Taxonomy" id="10212"/>
    <lineage>
        <taxon>Eukaryota</taxon>
        <taxon>Metazoa</taxon>
        <taxon>Spiralia</taxon>
        <taxon>Lophotrochozoa</taxon>
        <taxon>Bryozoa</taxon>
        <taxon>Gymnolaemata</taxon>
        <taxon>Cheilostomatida</taxon>
        <taxon>Flustrina</taxon>
        <taxon>Buguloidea</taxon>
        <taxon>Bugulidae</taxon>
        <taxon>Bugula</taxon>
    </lineage>
</organism>
<dbReference type="Pfam" id="PF10244">
    <property type="entry name" value="MRP-L51"/>
    <property type="match status" value="1"/>
</dbReference>
<keyword evidence="3" id="KW-0809">Transit peptide</keyword>
<evidence type="ECO:0000313" key="11">
    <source>
        <dbReference type="Proteomes" id="UP000593567"/>
    </source>
</evidence>
<dbReference type="GO" id="GO:0006412">
    <property type="term" value="P:translation"/>
    <property type="evidence" value="ECO:0007669"/>
    <property type="project" value="TreeGrafter"/>
</dbReference>
<evidence type="ECO:0000256" key="1">
    <source>
        <dbReference type="ARBA" id="ARBA00004173"/>
    </source>
</evidence>
<comment type="caution">
    <text evidence="10">The sequence shown here is derived from an EMBL/GenBank/DDBJ whole genome shotgun (WGS) entry which is preliminary data.</text>
</comment>
<keyword evidence="5" id="KW-0496">Mitochondrion</keyword>
<evidence type="ECO:0000313" key="10">
    <source>
        <dbReference type="EMBL" id="KAF6033037.1"/>
    </source>
</evidence>
<keyword evidence="6" id="KW-0687">Ribonucleoprotein</keyword>
<comment type="subcellular location">
    <subcellularLocation>
        <location evidence="1">Mitochondrion</location>
    </subcellularLocation>
</comment>
<accession>A0A7J7K493</accession>
<name>A0A7J7K493_BUGNE</name>
<dbReference type="OrthoDB" id="10059330at2759"/>
<dbReference type="Proteomes" id="UP000593567">
    <property type="component" value="Unassembled WGS sequence"/>
</dbReference>
<feature type="region of interest" description="Disordered" evidence="9">
    <location>
        <begin position="52"/>
        <end position="77"/>
    </location>
</feature>
<gene>
    <name evidence="10" type="ORF">EB796_008618</name>
</gene>
<evidence type="ECO:0000256" key="4">
    <source>
        <dbReference type="ARBA" id="ARBA00022980"/>
    </source>
</evidence>
<feature type="compositionally biased region" description="Polar residues" evidence="9">
    <location>
        <begin position="52"/>
        <end position="62"/>
    </location>
</feature>
<dbReference type="AlphaFoldDB" id="A0A7J7K493"/>
<protein>
    <recommendedName>
        <fullName evidence="7">Large ribosomal subunit protein mL51</fullName>
    </recommendedName>
    <alternativeName>
        <fullName evidence="8">39S ribosomal protein L51, mitochondrial</fullName>
    </alternativeName>
</protein>
<evidence type="ECO:0000256" key="5">
    <source>
        <dbReference type="ARBA" id="ARBA00023128"/>
    </source>
</evidence>
<comment type="similarity">
    <text evidence="2">Belongs to the mitochondrion-specific ribosomal protein mL51 family.</text>
</comment>
<keyword evidence="11" id="KW-1185">Reference proteome</keyword>
<evidence type="ECO:0000256" key="6">
    <source>
        <dbReference type="ARBA" id="ARBA00023274"/>
    </source>
</evidence>
<dbReference type="PANTHER" id="PTHR13409:SF0">
    <property type="entry name" value="LARGE RIBOSOMAL SUBUNIT PROTEIN ML51"/>
    <property type="match status" value="1"/>
</dbReference>
<keyword evidence="4" id="KW-0689">Ribosomal protein</keyword>